<evidence type="ECO:0000259" key="7">
    <source>
        <dbReference type="SMART" id="SM01030"/>
    </source>
</evidence>
<dbReference type="OrthoDB" id="300780at2759"/>
<evidence type="ECO:0000259" key="9">
    <source>
        <dbReference type="SMART" id="SM01032"/>
    </source>
</evidence>
<dbReference type="InterPro" id="IPR038765">
    <property type="entry name" value="Papain-like_cys_pep_sf"/>
</dbReference>
<dbReference type="InterPro" id="IPR004583">
    <property type="entry name" value="DNA_repair_Rad4"/>
</dbReference>
<feature type="compositionally biased region" description="Polar residues" evidence="6">
    <location>
        <begin position="999"/>
        <end position="1012"/>
    </location>
</feature>
<dbReference type="GO" id="GO:0006289">
    <property type="term" value="P:nucleotide-excision repair"/>
    <property type="evidence" value="ECO:0007669"/>
    <property type="project" value="InterPro"/>
</dbReference>
<keyword evidence="11" id="KW-1185">Reference proteome</keyword>
<feature type="domain" description="Rad4 beta-hairpin" evidence="9">
    <location>
        <begin position="644"/>
        <end position="718"/>
    </location>
</feature>
<feature type="compositionally biased region" description="Basic residues" evidence="6">
    <location>
        <begin position="308"/>
        <end position="324"/>
    </location>
</feature>
<comment type="caution">
    <text evidence="10">The sequence shown here is derived from an EMBL/GenBank/DDBJ whole genome shotgun (WGS) entry which is preliminary data.</text>
</comment>
<feature type="region of interest" description="Disordered" evidence="6">
    <location>
        <begin position="773"/>
        <end position="801"/>
    </location>
</feature>
<dbReference type="SMART" id="SM01032">
    <property type="entry name" value="BHD_3"/>
    <property type="match status" value="1"/>
</dbReference>
<dbReference type="InterPro" id="IPR042488">
    <property type="entry name" value="Rad4_BHD3_sf"/>
</dbReference>
<evidence type="ECO:0008006" key="12">
    <source>
        <dbReference type="Google" id="ProtNLM"/>
    </source>
</evidence>
<feature type="compositionally biased region" description="Acidic residues" evidence="6">
    <location>
        <begin position="1098"/>
        <end position="1114"/>
    </location>
</feature>
<dbReference type="AlphaFoldDB" id="A0A8H5B765"/>
<dbReference type="GO" id="GO:0003697">
    <property type="term" value="F:single-stranded DNA binding"/>
    <property type="evidence" value="ECO:0007669"/>
    <property type="project" value="TreeGrafter"/>
</dbReference>
<dbReference type="SMART" id="SM01031">
    <property type="entry name" value="BHD_2"/>
    <property type="match status" value="1"/>
</dbReference>
<dbReference type="SMART" id="SM01030">
    <property type="entry name" value="BHD_1"/>
    <property type="match status" value="1"/>
</dbReference>
<dbReference type="InterPro" id="IPR018327">
    <property type="entry name" value="BHD_2"/>
</dbReference>
<feature type="compositionally biased region" description="Basic and acidic residues" evidence="6">
    <location>
        <begin position="1194"/>
        <end position="1210"/>
    </location>
</feature>
<dbReference type="GO" id="GO:0000111">
    <property type="term" value="C:nucleotide-excision repair factor 2 complex"/>
    <property type="evidence" value="ECO:0007669"/>
    <property type="project" value="TreeGrafter"/>
</dbReference>
<dbReference type="Pfam" id="PF03835">
    <property type="entry name" value="Rad4"/>
    <property type="match status" value="1"/>
</dbReference>
<dbReference type="Gene3D" id="3.30.70.2460">
    <property type="entry name" value="Rad4, beta-hairpin domain BHD3"/>
    <property type="match status" value="1"/>
</dbReference>
<dbReference type="Gene3D" id="3.90.260.10">
    <property type="entry name" value="Transglutaminase-like"/>
    <property type="match status" value="1"/>
</dbReference>
<gene>
    <name evidence="10" type="ORF">D9619_013207</name>
</gene>
<protein>
    <recommendedName>
        <fullName evidence="12">Rad4-domain-containing protein</fullName>
    </recommendedName>
</protein>
<dbReference type="InterPro" id="IPR018325">
    <property type="entry name" value="Rad4/PNGase_transGLS-fold"/>
</dbReference>
<feature type="compositionally biased region" description="Polar residues" evidence="6">
    <location>
        <begin position="1153"/>
        <end position="1182"/>
    </location>
</feature>
<dbReference type="PANTHER" id="PTHR12135:SF0">
    <property type="entry name" value="DNA REPAIR PROTEIN COMPLEMENTING XP-C CELLS"/>
    <property type="match status" value="1"/>
</dbReference>
<dbReference type="PANTHER" id="PTHR12135">
    <property type="entry name" value="DNA REPAIR PROTEIN XP-C / RAD4"/>
    <property type="match status" value="1"/>
</dbReference>
<organism evidence="10 11">
    <name type="scientific">Psilocybe cf. subviscida</name>
    <dbReference type="NCBI Taxonomy" id="2480587"/>
    <lineage>
        <taxon>Eukaryota</taxon>
        <taxon>Fungi</taxon>
        <taxon>Dikarya</taxon>
        <taxon>Basidiomycota</taxon>
        <taxon>Agaricomycotina</taxon>
        <taxon>Agaricomycetes</taxon>
        <taxon>Agaricomycetidae</taxon>
        <taxon>Agaricales</taxon>
        <taxon>Agaricineae</taxon>
        <taxon>Strophariaceae</taxon>
        <taxon>Psilocybe</taxon>
    </lineage>
</organism>
<feature type="domain" description="Rad4 beta-hairpin" evidence="8">
    <location>
        <begin position="555"/>
        <end position="637"/>
    </location>
</feature>
<feature type="compositionally biased region" description="Basic residues" evidence="6">
    <location>
        <begin position="1065"/>
        <end position="1074"/>
    </location>
</feature>
<feature type="compositionally biased region" description="Polar residues" evidence="6">
    <location>
        <begin position="1"/>
        <end position="12"/>
    </location>
</feature>
<feature type="compositionally biased region" description="Low complexity" evidence="6">
    <location>
        <begin position="1024"/>
        <end position="1048"/>
    </location>
</feature>
<evidence type="ECO:0000313" key="10">
    <source>
        <dbReference type="EMBL" id="KAF5317521.1"/>
    </source>
</evidence>
<feature type="compositionally biased region" description="Polar residues" evidence="6">
    <location>
        <begin position="886"/>
        <end position="897"/>
    </location>
</feature>
<evidence type="ECO:0000256" key="5">
    <source>
        <dbReference type="ARBA" id="ARBA00023242"/>
    </source>
</evidence>
<keyword evidence="4" id="KW-0234">DNA repair</keyword>
<evidence type="ECO:0000259" key="8">
    <source>
        <dbReference type="SMART" id="SM01031"/>
    </source>
</evidence>
<dbReference type="Gene3D" id="2.20.20.110">
    <property type="entry name" value="Rad4, beta-hairpin domain BHD1"/>
    <property type="match status" value="1"/>
</dbReference>
<dbReference type="GO" id="GO:0071942">
    <property type="term" value="C:XPC complex"/>
    <property type="evidence" value="ECO:0007669"/>
    <property type="project" value="TreeGrafter"/>
</dbReference>
<name>A0A8H5B765_9AGAR</name>
<sequence>MSSDQELSVLQQEDSEDDFDWEEVEVPDQVQEPRHFDITISAPKSAASENKKKGISHAERLLRVDCHKIHTIALILNAKVRNSWVSDPLLQARLLSLTPLHLQNAFGQIHKSRVPDANQRGRMFERAMDNLVTWWANSFFDVLPQGHIKSRTFDEVQHRIEKLGLQVTTPAESGEEVEPYDVETLETILDEDSERIRSAKSLMKHALDRNGSRDVSAQLFTSLCRGLGIPARLVVSIQSVPWQASVGKPKPRYERKPKGKGKGKAAEKTVEQEPVEDDTSGDKSYWKNQPGGSKLNGEPAAPMSEKAKGKRKAQPTIKLRKSKPKGNVLGAPSSTKTRLASPDPLTTPPVFWTEVFSRADSRWFPVDPIRALVNKRKSFDPSVTTPNPGAAVPAIYQSLPGYIPPPTTQRRGPPTKVENRMVYVLAFEEDGYARDVTRRYAREFGAKVSKVQGGSSAPNIGGGGKGRQAWWDKVVNSISRPYRLNRDDLEDQELATAEMTEGMPSTIGGFKDHPIYVLTRHLKQTETIHPPPPVTPELGKFRGEPVYPRSAVVSLKTAENWMRNMGRMVKAGEQPMKMVKMRVGTVNRMRELEVLKDELRVAGEGDDQGTGSATANPGSEVMQGLYAFSQTEPYVPDPVVDGKVPKNNFGNIDLYVPSMLPRGGAHVPFKGVAKIARKLGFDYAEAVTGFEFKKRRAFPILEGVVVAAENEEALLEAFYEAEREADEKARTKREDRVFRNWSRLIQGLRIRQRLQAQYSSKPNDTRQMAVEDDLKEEPKEGNQGHHPHDHQQQEAPDFSGGFLAGADRVVQAFHLPKNTHVVLPSDPPAAPHRYPKNRQLPRNPGLEVEEQEMEDISNDESEDDPPIVLDFTTYDLDEEDMDAGNTGPSTSRGTSMNVDGELKIPAREQSNHASESGATPEQAARSAPKTMQELMDEHAFATAGEQGSVTVEEEIHMPGSPHSQQDVQVTSATARAANEPRSSEKPTNKITLRPRPKVSTPNGVTESSSITVSDGVVPRRTQRQTKQMQTQTPPKAKSTRAAATAARGGKAGRGKGRGGAPSPAKKPRGKKRRRADTDDEDSDASEAEGELEASSSESDADMEEVDVPAAEAEEPSIVVSVHVHPADEEDVATPPPNKRARRTRGALAKPSPATATPSKATPVAAQNDSATPAEPASTSTRTLRPRASKSAAKLAEERKMEEAYRKAVAR</sequence>
<dbReference type="Pfam" id="PF10404">
    <property type="entry name" value="BHD_2"/>
    <property type="match status" value="1"/>
</dbReference>
<evidence type="ECO:0000256" key="6">
    <source>
        <dbReference type="SAM" id="MobiDB-lite"/>
    </source>
</evidence>
<feature type="domain" description="Rad4 beta-hairpin" evidence="7">
    <location>
        <begin position="499"/>
        <end position="553"/>
    </location>
</feature>
<feature type="compositionally biased region" description="Basic and acidic residues" evidence="6">
    <location>
        <begin position="900"/>
        <end position="910"/>
    </location>
</feature>
<comment type="similarity">
    <text evidence="2">Belongs to the XPC family.</text>
</comment>
<dbReference type="Pfam" id="PF10405">
    <property type="entry name" value="BHD_3"/>
    <property type="match status" value="1"/>
</dbReference>
<evidence type="ECO:0000313" key="11">
    <source>
        <dbReference type="Proteomes" id="UP000567179"/>
    </source>
</evidence>
<feature type="compositionally biased region" description="Acidic residues" evidence="6">
    <location>
        <begin position="1077"/>
        <end position="1091"/>
    </location>
</feature>
<keyword evidence="3" id="KW-0227">DNA damage</keyword>
<evidence type="ECO:0000256" key="2">
    <source>
        <dbReference type="ARBA" id="ARBA00009525"/>
    </source>
</evidence>
<comment type="subcellular location">
    <subcellularLocation>
        <location evidence="1">Nucleus</location>
    </subcellularLocation>
</comment>
<feature type="region of interest" description="Disordered" evidence="6">
    <location>
        <begin position="820"/>
        <end position="1210"/>
    </location>
</feature>
<dbReference type="SUPFAM" id="SSF54001">
    <property type="entry name" value="Cysteine proteinases"/>
    <property type="match status" value="1"/>
</dbReference>
<feature type="region of interest" description="Disordered" evidence="6">
    <location>
        <begin position="244"/>
        <end position="346"/>
    </location>
</feature>
<dbReference type="InterPro" id="IPR018328">
    <property type="entry name" value="Rad4_beta-hairpin_dom3"/>
</dbReference>
<dbReference type="GO" id="GO:0006298">
    <property type="term" value="P:mismatch repair"/>
    <property type="evidence" value="ECO:0007669"/>
    <property type="project" value="TreeGrafter"/>
</dbReference>
<feature type="region of interest" description="Disordered" evidence="6">
    <location>
        <begin position="1"/>
        <end position="20"/>
    </location>
</feature>
<evidence type="ECO:0000256" key="1">
    <source>
        <dbReference type="ARBA" id="ARBA00004123"/>
    </source>
</evidence>
<dbReference type="Pfam" id="PF10403">
    <property type="entry name" value="BHD_1"/>
    <property type="match status" value="1"/>
</dbReference>
<keyword evidence="5" id="KW-0539">Nucleus</keyword>
<reference evidence="10 11" key="1">
    <citation type="journal article" date="2020" name="ISME J.">
        <title>Uncovering the hidden diversity of litter-decomposition mechanisms in mushroom-forming fungi.</title>
        <authorList>
            <person name="Floudas D."/>
            <person name="Bentzer J."/>
            <person name="Ahren D."/>
            <person name="Johansson T."/>
            <person name="Persson P."/>
            <person name="Tunlid A."/>
        </authorList>
    </citation>
    <scope>NUCLEOTIDE SEQUENCE [LARGE SCALE GENOMIC DNA]</scope>
    <source>
        <strain evidence="10 11">CBS 101986</strain>
    </source>
</reference>
<dbReference type="InterPro" id="IPR036985">
    <property type="entry name" value="Transglutaminase-like_sf"/>
</dbReference>
<evidence type="ECO:0000256" key="3">
    <source>
        <dbReference type="ARBA" id="ARBA00022763"/>
    </source>
</evidence>
<dbReference type="GO" id="GO:0003684">
    <property type="term" value="F:damaged DNA binding"/>
    <property type="evidence" value="ECO:0007669"/>
    <property type="project" value="InterPro"/>
</dbReference>
<evidence type="ECO:0000256" key="4">
    <source>
        <dbReference type="ARBA" id="ARBA00023204"/>
    </source>
</evidence>
<dbReference type="FunFam" id="3.30.70.2460:FF:000001">
    <property type="entry name" value="DNA repair protein Rad4 family"/>
    <property type="match status" value="1"/>
</dbReference>
<accession>A0A8H5B765</accession>
<dbReference type="GO" id="GO:0005737">
    <property type="term" value="C:cytoplasm"/>
    <property type="evidence" value="ECO:0007669"/>
    <property type="project" value="TreeGrafter"/>
</dbReference>
<proteinExistence type="inferred from homology"/>
<feature type="compositionally biased region" description="Polar residues" evidence="6">
    <location>
        <begin position="961"/>
        <end position="973"/>
    </location>
</feature>
<dbReference type="EMBL" id="JAACJJ010000033">
    <property type="protein sequence ID" value="KAF5317521.1"/>
    <property type="molecule type" value="Genomic_DNA"/>
</dbReference>
<dbReference type="InterPro" id="IPR018326">
    <property type="entry name" value="Rad4_beta-hairpin_dom1"/>
</dbReference>
<dbReference type="Proteomes" id="UP000567179">
    <property type="component" value="Unassembled WGS sequence"/>
</dbReference>
<feature type="compositionally biased region" description="Acidic residues" evidence="6">
    <location>
        <begin position="847"/>
        <end position="865"/>
    </location>
</feature>